<feature type="domain" description="HTH lacI-type" evidence="4">
    <location>
        <begin position="19"/>
        <end position="74"/>
    </location>
</feature>
<dbReference type="Pfam" id="PF13377">
    <property type="entry name" value="Peripla_BP_3"/>
    <property type="match status" value="1"/>
</dbReference>
<name>A0A5C5BG29_9MICO</name>
<dbReference type="Pfam" id="PF00356">
    <property type="entry name" value="LacI"/>
    <property type="match status" value="1"/>
</dbReference>
<dbReference type="InterPro" id="IPR010982">
    <property type="entry name" value="Lambda_DNA-bd_dom_sf"/>
</dbReference>
<dbReference type="CDD" id="cd06292">
    <property type="entry name" value="PBP1_AglR_RafR-like"/>
    <property type="match status" value="1"/>
</dbReference>
<dbReference type="CDD" id="cd01392">
    <property type="entry name" value="HTH_LacI"/>
    <property type="match status" value="1"/>
</dbReference>
<dbReference type="Gene3D" id="3.40.50.2300">
    <property type="match status" value="2"/>
</dbReference>
<evidence type="ECO:0000313" key="6">
    <source>
        <dbReference type="Proteomes" id="UP000313849"/>
    </source>
</evidence>
<keyword evidence="3" id="KW-0804">Transcription</keyword>
<dbReference type="SMART" id="SM00354">
    <property type="entry name" value="HTH_LACI"/>
    <property type="match status" value="1"/>
</dbReference>
<comment type="caution">
    <text evidence="5">The sequence shown here is derived from an EMBL/GenBank/DDBJ whole genome shotgun (WGS) entry which is preliminary data.</text>
</comment>
<dbReference type="AlphaFoldDB" id="A0A5C5BG29"/>
<dbReference type="RefSeq" id="WP_108717664.1">
    <property type="nucleotide sequence ID" value="NZ_VENP01000005.1"/>
</dbReference>
<dbReference type="SUPFAM" id="SSF53822">
    <property type="entry name" value="Periplasmic binding protein-like I"/>
    <property type="match status" value="1"/>
</dbReference>
<evidence type="ECO:0000256" key="3">
    <source>
        <dbReference type="ARBA" id="ARBA00023163"/>
    </source>
</evidence>
<protein>
    <submittedName>
        <fullName evidence="5">LacI family DNA-binding transcriptional regulator</fullName>
    </submittedName>
</protein>
<keyword evidence="6" id="KW-1185">Reference proteome</keyword>
<dbReference type="InterPro" id="IPR028082">
    <property type="entry name" value="Peripla_BP_I"/>
</dbReference>
<dbReference type="GO" id="GO:0003700">
    <property type="term" value="F:DNA-binding transcription factor activity"/>
    <property type="evidence" value="ECO:0007669"/>
    <property type="project" value="TreeGrafter"/>
</dbReference>
<dbReference type="Proteomes" id="UP000313849">
    <property type="component" value="Unassembled WGS sequence"/>
</dbReference>
<evidence type="ECO:0000256" key="1">
    <source>
        <dbReference type="ARBA" id="ARBA00023015"/>
    </source>
</evidence>
<dbReference type="PANTHER" id="PTHR30146:SF153">
    <property type="entry name" value="LACTOSE OPERON REPRESSOR"/>
    <property type="match status" value="1"/>
</dbReference>
<dbReference type="EMBL" id="VENP01000005">
    <property type="protein sequence ID" value="TNU76654.1"/>
    <property type="molecule type" value="Genomic_DNA"/>
</dbReference>
<sequence length="351" mass="37783">MLSPKEGTITVSERDRQRTRLADLAAQSGVSTATVSRVLNRKPGVAESTRQAVYHALDMLGYERPNRPTSQSAGLVGLIVPELSNPVFPAFAQAIETALAHHDYTPLLCTQTASGVTEDEYVETLLAADVAGIVFVNGMHADVQSPLTRYERLTERGVPYVLVNGHRDDLTAPSVSVDERLAMDIAVRHLAAMGHSRIALAVGPERLVPSAQKREGFVTAMKRYVGPTAEHRVLTSLFTVEGGEASARVLVREGVTAIVCGSDLMALGAIRAVKHAGLRVPEDVSIVGFDDSFFVGFTDPPLTTLRQPVVAMSQAVVDLLLSTMQGRSVRDELRFAPELIVRGSTAGMHPR</sequence>
<dbReference type="PROSITE" id="PS00356">
    <property type="entry name" value="HTH_LACI_1"/>
    <property type="match status" value="1"/>
</dbReference>
<dbReference type="InterPro" id="IPR046335">
    <property type="entry name" value="LacI/GalR-like_sensor"/>
</dbReference>
<evidence type="ECO:0000259" key="4">
    <source>
        <dbReference type="PROSITE" id="PS50932"/>
    </source>
</evidence>
<evidence type="ECO:0000256" key="2">
    <source>
        <dbReference type="ARBA" id="ARBA00023125"/>
    </source>
</evidence>
<dbReference type="Gene3D" id="1.10.260.40">
    <property type="entry name" value="lambda repressor-like DNA-binding domains"/>
    <property type="match status" value="1"/>
</dbReference>
<dbReference type="PANTHER" id="PTHR30146">
    <property type="entry name" value="LACI-RELATED TRANSCRIPTIONAL REPRESSOR"/>
    <property type="match status" value="1"/>
</dbReference>
<dbReference type="GO" id="GO:0000976">
    <property type="term" value="F:transcription cis-regulatory region binding"/>
    <property type="evidence" value="ECO:0007669"/>
    <property type="project" value="TreeGrafter"/>
</dbReference>
<dbReference type="SUPFAM" id="SSF47413">
    <property type="entry name" value="lambda repressor-like DNA-binding domains"/>
    <property type="match status" value="1"/>
</dbReference>
<gene>
    <name evidence="5" type="ORF">FH969_02600</name>
</gene>
<dbReference type="OrthoDB" id="3324394at2"/>
<organism evidence="5 6">
    <name type="scientific">Miniimonas arenae</name>
    <dbReference type="NCBI Taxonomy" id="676201"/>
    <lineage>
        <taxon>Bacteria</taxon>
        <taxon>Bacillati</taxon>
        <taxon>Actinomycetota</taxon>
        <taxon>Actinomycetes</taxon>
        <taxon>Micrococcales</taxon>
        <taxon>Beutenbergiaceae</taxon>
        <taxon>Miniimonas</taxon>
    </lineage>
</organism>
<accession>A0A5C5BG29</accession>
<evidence type="ECO:0000313" key="5">
    <source>
        <dbReference type="EMBL" id="TNU76654.1"/>
    </source>
</evidence>
<keyword evidence="2 5" id="KW-0238">DNA-binding</keyword>
<proteinExistence type="predicted"/>
<keyword evidence="1" id="KW-0805">Transcription regulation</keyword>
<reference evidence="5 6" key="1">
    <citation type="submission" date="2019-06" db="EMBL/GenBank/DDBJ databases">
        <title>Draft genome sequence of Miniimonas arenae KCTC 19750T isolated from sea sand.</title>
        <authorList>
            <person name="Park S.-J."/>
        </authorList>
    </citation>
    <scope>NUCLEOTIDE SEQUENCE [LARGE SCALE GENOMIC DNA]</scope>
    <source>
        <strain evidence="5 6">KCTC 19750</strain>
    </source>
</reference>
<dbReference type="InterPro" id="IPR000843">
    <property type="entry name" value="HTH_LacI"/>
</dbReference>
<dbReference type="PROSITE" id="PS50932">
    <property type="entry name" value="HTH_LACI_2"/>
    <property type="match status" value="1"/>
</dbReference>